<dbReference type="Proteomes" id="UP001324287">
    <property type="component" value="Chromosome"/>
</dbReference>
<organism evidence="2 3">
    <name type="scientific">Blastococcus brunescens</name>
    <dbReference type="NCBI Taxonomy" id="1564165"/>
    <lineage>
        <taxon>Bacteria</taxon>
        <taxon>Bacillati</taxon>
        <taxon>Actinomycetota</taxon>
        <taxon>Actinomycetes</taxon>
        <taxon>Geodermatophilales</taxon>
        <taxon>Geodermatophilaceae</taxon>
        <taxon>Blastococcus</taxon>
    </lineage>
</organism>
<dbReference type="EMBL" id="CP141261">
    <property type="protein sequence ID" value="WRL66524.1"/>
    <property type="molecule type" value="Genomic_DNA"/>
</dbReference>
<evidence type="ECO:0000313" key="3">
    <source>
        <dbReference type="Proteomes" id="UP001324287"/>
    </source>
</evidence>
<reference evidence="2 3" key="1">
    <citation type="submission" date="2023-12" db="EMBL/GenBank/DDBJ databases">
        <title>Blastococcus brunescens sp. nov., an actonobacterium isolated from sandstone collected in sahara desert.</title>
        <authorList>
            <person name="Gtari M."/>
            <person name="Ghodhbane F."/>
        </authorList>
    </citation>
    <scope>NUCLEOTIDE SEQUENCE [LARGE SCALE GENOMIC DNA]</scope>
    <source>
        <strain evidence="2 3">BMG 8361</strain>
    </source>
</reference>
<evidence type="ECO:0000313" key="2">
    <source>
        <dbReference type="EMBL" id="WRL66524.1"/>
    </source>
</evidence>
<gene>
    <name evidence="2" type="ORF">U6N30_14590</name>
</gene>
<keyword evidence="3" id="KW-1185">Reference proteome</keyword>
<sequence>MHLDDEGAAGAVVGIAVDLHDAVRRLLDVELERLEDEVGAQPHVLAVPRLQGRAEHVLVGRTHLGPGAVAGEHQVVLRTQHLRIRRRRAEVDGDAEVGAAALQDAQELLAAHGGEAVSARGGRRAAEVDVDVVPPGEVPLHLPEHGRVGVLDAPERLVGEDDPETERVVGGVALPDGHLVRGVQLLDQCGEVQPARTSADNRDAHGSSSSSGGPWANDMPLM</sequence>
<protein>
    <submittedName>
        <fullName evidence="2">Uncharacterized protein</fullName>
    </submittedName>
</protein>
<accession>A0ABZ1B702</accession>
<name>A0ABZ1B702_9ACTN</name>
<evidence type="ECO:0000256" key="1">
    <source>
        <dbReference type="SAM" id="MobiDB-lite"/>
    </source>
</evidence>
<dbReference type="RefSeq" id="WP_324277836.1">
    <property type="nucleotide sequence ID" value="NZ_CP141261.1"/>
</dbReference>
<feature type="region of interest" description="Disordered" evidence="1">
    <location>
        <begin position="193"/>
        <end position="222"/>
    </location>
</feature>
<proteinExistence type="predicted"/>